<keyword evidence="3" id="KW-0472">Membrane</keyword>
<name>A0A2P6TP48_CHLSO</name>
<proteinExistence type="inferred from homology"/>
<dbReference type="InterPro" id="IPR045099">
    <property type="entry name" value="PITH1-like"/>
</dbReference>
<feature type="transmembrane region" description="Helical" evidence="3">
    <location>
        <begin position="269"/>
        <end position="286"/>
    </location>
</feature>
<feature type="domain" description="PITH" evidence="4">
    <location>
        <begin position="1"/>
        <end position="169"/>
    </location>
</feature>
<feature type="transmembrane region" description="Helical" evidence="3">
    <location>
        <begin position="489"/>
        <end position="514"/>
    </location>
</feature>
<comment type="similarity">
    <text evidence="1">Belongs to the PITHD1 family.</text>
</comment>
<sequence length="517" mass="56702">MAAKDLNEAIDWSAVECLNQKPDHTVQNALKQGYREDDGLYLESDTDEQLLIHVPFNSACKLSGLVVKSTKSTDQAPKRIKLFVNQPTIGFGEAADAPGVQEFDLSESDLEGQQLQLKLVKFTKVNVLTIFIESNQGDEDTTIVQKLAVFGSTGDSFNVAEIKDVSKEDKHSQSSPSAVTGPGLDSARAAAAAGGSAPLGECDGEASPRRSMYKRAAQAWEQTNQALAEDWHYNLEFDRFFWGLTLCIYTVFTAKMVPQLSVQENIENLGIYLGVIGMAVITIRFPEACRRHTPLLRIAVLVYMYSMPILTSVDAMHAITPAPSTARYLAGVVDTITLWLSTSHLFCLWTIFALRPPLYLALPAQLFVLGRLTAADFCQAPILQHPIMTNRTERDHFILAHLPCAVGLPPLHMMAPSTPHGRCWALLLFYSIVVTLLLPLLLLVPLRQRGRQAGGSGTMRHQGLAGRADQCIEAGLRFLLWPAAADVPLVALAVLAARWLLLLALLWMGCCLLAEPD</sequence>
<dbReference type="Proteomes" id="UP000239899">
    <property type="component" value="Unassembled WGS sequence"/>
</dbReference>
<dbReference type="STRING" id="3076.A0A2P6TP48"/>
<evidence type="ECO:0000313" key="6">
    <source>
        <dbReference type="Proteomes" id="UP000239899"/>
    </source>
</evidence>
<dbReference type="SUPFAM" id="SSF49785">
    <property type="entry name" value="Galactose-binding domain-like"/>
    <property type="match status" value="1"/>
</dbReference>
<evidence type="ECO:0000256" key="3">
    <source>
        <dbReference type="SAM" id="Phobius"/>
    </source>
</evidence>
<dbReference type="EMBL" id="LHPG02000010">
    <property type="protein sequence ID" value="PRW51110.1"/>
    <property type="molecule type" value="Genomic_DNA"/>
</dbReference>
<dbReference type="OrthoDB" id="2635at2759"/>
<keyword evidence="3" id="KW-0812">Transmembrane</keyword>
<dbReference type="AlphaFoldDB" id="A0A2P6TP48"/>
<feature type="transmembrane region" description="Helical" evidence="3">
    <location>
        <begin position="240"/>
        <end position="257"/>
    </location>
</feature>
<dbReference type="Gene3D" id="2.60.120.470">
    <property type="entry name" value="PITH domain"/>
    <property type="match status" value="1"/>
</dbReference>
<dbReference type="InterPro" id="IPR008979">
    <property type="entry name" value="Galactose-bd-like_sf"/>
</dbReference>
<dbReference type="InterPro" id="IPR037047">
    <property type="entry name" value="PITH_dom_sf"/>
</dbReference>
<dbReference type="InterPro" id="IPR010400">
    <property type="entry name" value="PITH_dom"/>
</dbReference>
<feature type="transmembrane region" description="Helical" evidence="3">
    <location>
        <begin position="336"/>
        <end position="354"/>
    </location>
</feature>
<dbReference type="Pfam" id="PF06201">
    <property type="entry name" value="PITH"/>
    <property type="match status" value="1"/>
</dbReference>
<dbReference type="PANTHER" id="PTHR12175">
    <property type="entry name" value="AD039 HT014 THIOREDOXIN FAMILY TRP26"/>
    <property type="match status" value="1"/>
</dbReference>
<evidence type="ECO:0000313" key="5">
    <source>
        <dbReference type="EMBL" id="PRW51110.1"/>
    </source>
</evidence>
<keyword evidence="3" id="KW-1133">Transmembrane helix</keyword>
<evidence type="ECO:0000256" key="1">
    <source>
        <dbReference type="ARBA" id="ARBA00025788"/>
    </source>
</evidence>
<feature type="transmembrane region" description="Helical" evidence="3">
    <location>
        <begin position="298"/>
        <end position="316"/>
    </location>
</feature>
<dbReference type="PROSITE" id="PS51532">
    <property type="entry name" value="PITH"/>
    <property type="match status" value="1"/>
</dbReference>
<dbReference type="GO" id="GO:0005737">
    <property type="term" value="C:cytoplasm"/>
    <property type="evidence" value="ECO:0007669"/>
    <property type="project" value="UniProtKB-ARBA"/>
</dbReference>
<accession>A0A2P6TP48</accession>
<comment type="caution">
    <text evidence="5">The sequence shown here is derived from an EMBL/GenBank/DDBJ whole genome shotgun (WGS) entry which is preliminary data.</text>
</comment>
<feature type="region of interest" description="Disordered" evidence="2">
    <location>
        <begin position="164"/>
        <end position="185"/>
    </location>
</feature>
<evidence type="ECO:0000259" key="4">
    <source>
        <dbReference type="PROSITE" id="PS51532"/>
    </source>
</evidence>
<evidence type="ECO:0000256" key="2">
    <source>
        <dbReference type="SAM" id="MobiDB-lite"/>
    </source>
</evidence>
<keyword evidence="6" id="KW-1185">Reference proteome</keyword>
<organism evidence="5 6">
    <name type="scientific">Chlorella sorokiniana</name>
    <name type="common">Freshwater green alga</name>
    <dbReference type="NCBI Taxonomy" id="3076"/>
    <lineage>
        <taxon>Eukaryota</taxon>
        <taxon>Viridiplantae</taxon>
        <taxon>Chlorophyta</taxon>
        <taxon>core chlorophytes</taxon>
        <taxon>Trebouxiophyceae</taxon>
        <taxon>Chlorellales</taxon>
        <taxon>Chlorellaceae</taxon>
        <taxon>Chlorella clade</taxon>
        <taxon>Chlorella</taxon>
    </lineage>
</organism>
<reference evidence="5 6" key="1">
    <citation type="journal article" date="2018" name="Plant J.">
        <title>Genome sequences of Chlorella sorokiniana UTEX 1602 and Micractinium conductrix SAG 241.80: implications to maltose excretion by a green alga.</title>
        <authorList>
            <person name="Arriola M.B."/>
            <person name="Velmurugan N."/>
            <person name="Zhang Y."/>
            <person name="Plunkett M.H."/>
            <person name="Hondzo H."/>
            <person name="Barney B.M."/>
        </authorList>
    </citation>
    <scope>NUCLEOTIDE SEQUENCE [LARGE SCALE GENOMIC DNA]</scope>
    <source>
        <strain evidence="6">UTEX 1602</strain>
    </source>
</reference>
<gene>
    <name evidence="5" type="ORF">C2E21_5631</name>
</gene>
<dbReference type="PANTHER" id="PTHR12175:SF5">
    <property type="entry name" value="OS03G0795500 PROTEIN"/>
    <property type="match status" value="1"/>
</dbReference>
<protein>
    <submittedName>
        <fullName evidence="5">PITH domain-containing protein</fullName>
    </submittedName>
</protein>
<feature type="transmembrane region" description="Helical" evidence="3">
    <location>
        <begin position="423"/>
        <end position="444"/>
    </location>
</feature>